<comment type="catalytic activity">
    <reaction evidence="9">
        <text>S-methyl-5'-thioadenosine + phosphate = 5-(methylsulfanyl)-alpha-D-ribose 1-phosphate + adenine</text>
        <dbReference type="Rhea" id="RHEA:11852"/>
        <dbReference type="ChEBI" id="CHEBI:16708"/>
        <dbReference type="ChEBI" id="CHEBI:17509"/>
        <dbReference type="ChEBI" id="CHEBI:43474"/>
        <dbReference type="ChEBI" id="CHEBI:58533"/>
        <dbReference type="EC" id="2.4.2.28"/>
    </reaction>
    <physiologicalReaction direction="left-to-right" evidence="9">
        <dbReference type="Rhea" id="RHEA:11853"/>
    </physiologicalReaction>
</comment>
<keyword evidence="5" id="KW-0378">Hydrolase</keyword>
<keyword evidence="6" id="KW-0862">Zinc</keyword>
<organism evidence="10">
    <name type="scientific">marine sediment metagenome</name>
    <dbReference type="NCBI Taxonomy" id="412755"/>
    <lineage>
        <taxon>unclassified sequences</taxon>
        <taxon>metagenomes</taxon>
        <taxon>ecological metagenomes</taxon>
    </lineage>
</organism>
<feature type="non-terminal residue" evidence="10">
    <location>
        <position position="1"/>
    </location>
</feature>
<dbReference type="Gene3D" id="3.60.140.10">
    <property type="entry name" value="CNF1/YfiH-like putative cysteine hydrolases"/>
    <property type="match status" value="1"/>
</dbReference>
<dbReference type="AlphaFoldDB" id="A0A0F9JYM9"/>
<comment type="caution">
    <text evidence="10">The sequence shown here is derived from an EMBL/GenBank/DDBJ whole genome shotgun (WGS) entry which is preliminary data.</text>
</comment>
<dbReference type="GO" id="GO:0017061">
    <property type="term" value="F:S-methyl-5-thioadenosine phosphorylase activity"/>
    <property type="evidence" value="ECO:0007669"/>
    <property type="project" value="UniProtKB-EC"/>
</dbReference>
<gene>
    <name evidence="10" type="ORF">LCGC14_1768750</name>
</gene>
<reference evidence="10" key="1">
    <citation type="journal article" date="2015" name="Nature">
        <title>Complex archaea that bridge the gap between prokaryotes and eukaryotes.</title>
        <authorList>
            <person name="Spang A."/>
            <person name="Saw J.H."/>
            <person name="Jorgensen S.L."/>
            <person name="Zaremba-Niedzwiedzka K."/>
            <person name="Martijn J."/>
            <person name="Lind A.E."/>
            <person name="van Eijk R."/>
            <person name="Schleper C."/>
            <person name="Guy L."/>
            <person name="Ettema T.J."/>
        </authorList>
    </citation>
    <scope>NUCLEOTIDE SEQUENCE</scope>
</reference>
<proteinExistence type="inferred from homology"/>
<comment type="catalytic activity">
    <reaction evidence="1">
        <text>inosine + phosphate = alpha-D-ribose 1-phosphate + hypoxanthine</text>
        <dbReference type="Rhea" id="RHEA:27646"/>
        <dbReference type="ChEBI" id="CHEBI:17368"/>
        <dbReference type="ChEBI" id="CHEBI:17596"/>
        <dbReference type="ChEBI" id="CHEBI:43474"/>
        <dbReference type="ChEBI" id="CHEBI:57720"/>
        <dbReference type="EC" id="2.4.2.1"/>
    </reaction>
    <physiologicalReaction direction="left-to-right" evidence="1">
        <dbReference type="Rhea" id="RHEA:27647"/>
    </physiologicalReaction>
</comment>
<comment type="catalytic activity">
    <reaction evidence="8">
        <text>adenosine + phosphate = alpha-D-ribose 1-phosphate + adenine</text>
        <dbReference type="Rhea" id="RHEA:27642"/>
        <dbReference type="ChEBI" id="CHEBI:16335"/>
        <dbReference type="ChEBI" id="CHEBI:16708"/>
        <dbReference type="ChEBI" id="CHEBI:43474"/>
        <dbReference type="ChEBI" id="CHEBI:57720"/>
        <dbReference type="EC" id="2.4.2.1"/>
    </reaction>
    <physiologicalReaction direction="left-to-right" evidence="8">
        <dbReference type="Rhea" id="RHEA:27643"/>
    </physiologicalReaction>
</comment>
<evidence type="ECO:0000256" key="5">
    <source>
        <dbReference type="ARBA" id="ARBA00022801"/>
    </source>
</evidence>
<evidence type="ECO:0000256" key="3">
    <source>
        <dbReference type="ARBA" id="ARBA00022679"/>
    </source>
</evidence>
<evidence type="ECO:0008006" key="11">
    <source>
        <dbReference type="Google" id="ProtNLM"/>
    </source>
</evidence>
<keyword evidence="3" id="KW-0808">Transferase</keyword>
<keyword evidence="4" id="KW-0479">Metal-binding</keyword>
<dbReference type="EMBL" id="LAZR01016557">
    <property type="protein sequence ID" value="KKM04003.1"/>
    <property type="molecule type" value="Genomic_DNA"/>
</dbReference>
<dbReference type="InterPro" id="IPR003730">
    <property type="entry name" value="Cu_polyphenol_OxRdtase"/>
</dbReference>
<dbReference type="InterPro" id="IPR038371">
    <property type="entry name" value="Cu_polyphenol_OxRdtase_sf"/>
</dbReference>
<evidence type="ECO:0000256" key="9">
    <source>
        <dbReference type="ARBA" id="ARBA00049893"/>
    </source>
</evidence>
<comment type="catalytic activity">
    <reaction evidence="7">
        <text>adenosine + H2O + H(+) = inosine + NH4(+)</text>
        <dbReference type="Rhea" id="RHEA:24408"/>
        <dbReference type="ChEBI" id="CHEBI:15377"/>
        <dbReference type="ChEBI" id="CHEBI:15378"/>
        <dbReference type="ChEBI" id="CHEBI:16335"/>
        <dbReference type="ChEBI" id="CHEBI:17596"/>
        <dbReference type="ChEBI" id="CHEBI:28938"/>
        <dbReference type="EC" id="3.5.4.4"/>
    </reaction>
    <physiologicalReaction direction="left-to-right" evidence="7">
        <dbReference type="Rhea" id="RHEA:24409"/>
    </physiologicalReaction>
</comment>
<evidence type="ECO:0000256" key="8">
    <source>
        <dbReference type="ARBA" id="ARBA00048968"/>
    </source>
</evidence>
<protein>
    <recommendedName>
        <fullName evidence="11">Laccase domain-containing protein</fullName>
    </recommendedName>
</protein>
<dbReference type="GO" id="GO:0005507">
    <property type="term" value="F:copper ion binding"/>
    <property type="evidence" value="ECO:0007669"/>
    <property type="project" value="TreeGrafter"/>
</dbReference>
<sequence>YRYRSNPADMLIAIGPCIGHCCYEVDKPVVDAVVRESGPGEYYTKDGEKYFLDLQKANKLQALSAGVPDYQISTIGECTHCKPDKYHSYRRDKDSSGRQGAFIGLP</sequence>
<name>A0A0F9JYM9_9ZZZZ</name>
<dbReference type="Pfam" id="PF02578">
    <property type="entry name" value="Cu-oxidase_4"/>
    <property type="match status" value="1"/>
</dbReference>
<evidence type="ECO:0000256" key="4">
    <source>
        <dbReference type="ARBA" id="ARBA00022723"/>
    </source>
</evidence>
<dbReference type="GO" id="GO:0016787">
    <property type="term" value="F:hydrolase activity"/>
    <property type="evidence" value="ECO:0007669"/>
    <property type="project" value="UniProtKB-KW"/>
</dbReference>
<dbReference type="PANTHER" id="PTHR30616:SF2">
    <property type="entry name" value="PURINE NUCLEOSIDE PHOSPHORYLASE LACC1"/>
    <property type="match status" value="1"/>
</dbReference>
<evidence type="ECO:0000256" key="6">
    <source>
        <dbReference type="ARBA" id="ARBA00022833"/>
    </source>
</evidence>
<comment type="similarity">
    <text evidence="2">Belongs to the purine nucleoside phosphorylase YfiH/LACC1 family.</text>
</comment>
<evidence type="ECO:0000313" key="10">
    <source>
        <dbReference type="EMBL" id="KKM04003.1"/>
    </source>
</evidence>
<evidence type="ECO:0000256" key="7">
    <source>
        <dbReference type="ARBA" id="ARBA00047989"/>
    </source>
</evidence>
<accession>A0A0F9JYM9</accession>
<evidence type="ECO:0000256" key="1">
    <source>
        <dbReference type="ARBA" id="ARBA00000553"/>
    </source>
</evidence>
<dbReference type="CDD" id="cd16833">
    <property type="entry name" value="YfiH"/>
    <property type="match status" value="1"/>
</dbReference>
<evidence type="ECO:0000256" key="2">
    <source>
        <dbReference type="ARBA" id="ARBA00007353"/>
    </source>
</evidence>
<dbReference type="PANTHER" id="PTHR30616">
    <property type="entry name" value="UNCHARACTERIZED PROTEIN YFIH"/>
    <property type="match status" value="1"/>
</dbReference>
<dbReference type="SUPFAM" id="SSF64438">
    <property type="entry name" value="CNF1/YfiH-like putative cysteine hydrolases"/>
    <property type="match status" value="1"/>
</dbReference>
<dbReference type="InterPro" id="IPR011324">
    <property type="entry name" value="Cytotoxic_necrot_fac-like_cat"/>
</dbReference>